<gene>
    <name evidence="1" type="ORF">DERP_003019</name>
    <name evidence="2" type="ORF">DERP_003045</name>
</gene>
<comment type="caution">
    <text evidence="1">The sequence shown here is derived from an EMBL/GenBank/DDBJ whole genome shotgun (WGS) entry which is preliminary data.</text>
</comment>
<evidence type="ECO:0000313" key="3">
    <source>
        <dbReference type="Proteomes" id="UP000887458"/>
    </source>
</evidence>
<evidence type="ECO:0000313" key="1">
    <source>
        <dbReference type="EMBL" id="KAH9422344.1"/>
    </source>
</evidence>
<dbReference type="EMBL" id="NJHN03000036">
    <property type="protein sequence ID" value="KAH9422344.1"/>
    <property type="molecule type" value="Genomic_DNA"/>
</dbReference>
<proteinExistence type="predicted"/>
<accession>A0ABQ8JIA6</accession>
<name>A0ABQ8JIA6_DERPT</name>
<dbReference type="Proteomes" id="UP000887458">
    <property type="component" value="Unassembled WGS sequence"/>
</dbReference>
<dbReference type="EMBL" id="NJHN03000036">
    <property type="protein sequence ID" value="KAH9422370.1"/>
    <property type="molecule type" value="Genomic_DNA"/>
</dbReference>
<sequence length="65" mass="7477">MHHQHVYPIIVVLQLDLKILPIFLAVKNVNSELATHNKSTKSSIKEPNIKRQETNFIVNILGFNE</sequence>
<evidence type="ECO:0000313" key="2">
    <source>
        <dbReference type="EMBL" id="KAH9422370.1"/>
    </source>
</evidence>
<reference evidence="1 3" key="1">
    <citation type="journal article" date="2018" name="J. Allergy Clin. Immunol.">
        <title>High-quality assembly of Dermatophagoides pteronyssinus genome and transcriptome reveals a wide range of novel allergens.</title>
        <authorList>
            <person name="Liu X.Y."/>
            <person name="Yang K.Y."/>
            <person name="Wang M.Q."/>
            <person name="Kwok J.S."/>
            <person name="Zeng X."/>
            <person name="Yang Z."/>
            <person name="Xiao X.J."/>
            <person name="Lau C.P."/>
            <person name="Li Y."/>
            <person name="Huang Z.M."/>
            <person name="Ba J.G."/>
            <person name="Yim A.K."/>
            <person name="Ouyang C.Y."/>
            <person name="Ngai S.M."/>
            <person name="Chan T.F."/>
            <person name="Leung E.L."/>
            <person name="Liu L."/>
            <person name="Liu Z.G."/>
            <person name="Tsui S.K."/>
        </authorList>
    </citation>
    <scope>NUCLEOTIDE SEQUENCE [LARGE SCALE GENOMIC DNA]</scope>
    <source>
        <strain evidence="1">Derp</strain>
    </source>
</reference>
<protein>
    <submittedName>
        <fullName evidence="1">Uncharacterized protein</fullName>
    </submittedName>
</protein>
<organism evidence="1 3">
    <name type="scientific">Dermatophagoides pteronyssinus</name>
    <name type="common">European house dust mite</name>
    <dbReference type="NCBI Taxonomy" id="6956"/>
    <lineage>
        <taxon>Eukaryota</taxon>
        <taxon>Metazoa</taxon>
        <taxon>Ecdysozoa</taxon>
        <taxon>Arthropoda</taxon>
        <taxon>Chelicerata</taxon>
        <taxon>Arachnida</taxon>
        <taxon>Acari</taxon>
        <taxon>Acariformes</taxon>
        <taxon>Sarcoptiformes</taxon>
        <taxon>Astigmata</taxon>
        <taxon>Psoroptidia</taxon>
        <taxon>Analgoidea</taxon>
        <taxon>Pyroglyphidae</taxon>
        <taxon>Dermatophagoidinae</taxon>
        <taxon>Dermatophagoides</taxon>
    </lineage>
</organism>
<reference evidence="1 3" key="2">
    <citation type="journal article" date="2022" name="Mol. Biol. Evol.">
        <title>Comparative Genomics Reveals Insights into the Divergent Evolution of Astigmatic Mites and Household Pest Adaptations.</title>
        <authorList>
            <person name="Xiong Q."/>
            <person name="Wan A.T."/>
            <person name="Liu X."/>
            <person name="Fung C.S."/>
            <person name="Xiao X."/>
            <person name="Malainual N."/>
            <person name="Hou J."/>
            <person name="Wang L."/>
            <person name="Wang M."/>
            <person name="Yang K.Y."/>
            <person name="Cui Y."/>
            <person name="Leung E.L."/>
            <person name="Nong W."/>
            <person name="Shin S.K."/>
            <person name="Au S.W."/>
            <person name="Jeong K.Y."/>
            <person name="Chew F.T."/>
            <person name="Hui J.H."/>
            <person name="Leung T.F."/>
            <person name="Tungtrongchitr A."/>
            <person name="Zhong N."/>
            <person name="Liu Z."/>
            <person name="Tsui S.K."/>
        </authorList>
    </citation>
    <scope>NUCLEOTIDE SEQUENCE [LARGE SCALE GENOMIC DNA]</scope>
    <source>
        <strain evidence="1">Derp</strain>
    </source>
</reference>
<keyword evidence="3" id="KW-1185">Reference proteome</keyword>